<feature type="compositionally biased region" description="Acidic residues" evidence="1">
    <location>
        <begin position="17"/>
        <end position="31"/>
    </location>
</feature>
<dbReference type="Proteomes" id="UP001556631">
    <property type="component" value="Unassembled WGS sequence"/>
</dbReference>
<comment type="caution">
    <text evidence="3">The sequence shown here is derived from an EMBL/GenBank/DDBJ whole genome shotgun (WGS) entry which is preliminary data.</text>
</comment>
<dbReference type="Pfam" id="PF18970">
    <property type="entry name" value="DUF5709"/>
    <property type="match status" value="1"/>
</dbReference>
<name>A0ABV3T321_9ACTN</name>
<dbReference type="RefSeq" id="WP_367995557.1">
    <property type="nucleotide sequence ID" value="NZ_JBFPJR010000050.1"/>
</dbReference>
<keyword evidence="4" id="KW-1185">Reference proteome</keyword>
<accession>A0ABV3T321</accession>
<evidence type="ECO:0000313" key="3">
    <source>
        <dbReference type="EMBL" id="MEX0429592.1"/>
    </source>
</evidence>
<evidence type="ECO:0000313" key="4">
    <source>
        <dbReference type="Proteomes" id="UP001556631"/>
    </source>
</evidence>
<feature type="domain" description="DUF5709" evidence="2">
    <location>
        <begin position="129"/>
        <end position="177"/>
    </location>
</feature>
<dbReference type="InterPro" id="IPR043763">
    <property type="entry name" value="DUF5709"/>
</dbReference>
<feature type="region of interest" description="Disordered" evidence="1">
    <location>
        <begin position="1"/>
        <end position="152"/>
    </location>
</feature>
<protein>
    <submittedName>
        <fullName evidence="3">DUF5709 domain-containing protein</fullName>
    </submittedName>
</protein>
<proteinExistence type="predicted"/>
<evidence type="ECO:0000256" key="1">
    <source>
        <dbReference type="SAM" id="MobiDB-lite"/>
    </source>
</evidence>
<gene>
    <name evidence="3" type="ORF">AB3X52_18395</name>
</gene>
<reference evidence="3 4" key="1">
    <citation type="submission" date="2024-07" db="EMBL/GenBank/DDBJ databases">
        <authorList>
            <person name="Lee S."/>
            <person name="Kang M."/>
        </authorList>
    </citation>
    <scope>NUCLEOTIDE SEQUENCE [LARGE SCALE GENOMIC DNA]</scope>
    <source>
        <strain evidence="3 4">DS6</strain>
    </source>
</reference>
<dbReference type="EMBL" id="JBFPJR010000050">
    <property type="protein sequence ID" value="MEX0429592.1"/>
    <property type="molecule type" value="Genomic_DNA"/>
</dbReference>
<feature type="compositionally biased region" description="Basic and acidic residues" evidence="1">
    <location>
        <begin position="131"/>
        <end position="148"/>
    </location>
</feature>
<sequence>MSSEQPETDGAAANADVDTEIGNDPGVDETNDASNNESYHGYSVDDETQPQDTGDSVVDDDRGLEDPLDEGYSPPEKWSAAQRFGNTPLEESMGESLDQRLEQEQPEPDPYAAAADEARRSGLDEPDPEVGDARAGRLVEPDEGARTDTEEDVVADDVGIDGAGASAEEAAVHVVDDDEL</sequence>
<evidence type="ECO:0000259" key="2">
    <source>
        <dbReference type="Pfam" id="PF18970"/>
    </source>
</evidence>
<organism evidence="3 4">
    <name type="scientific">Nocardioides eburneus</name>
    <dbReference type="NCBI Taxonomy" id="3231482"/>
    <lineage>
        <taxon>Bacteria</taxon>
        <taxon>Bacillati</taxon>
        <taxon>Actinomycetota</taxon>
        <taxon>Actinomycetes</taxon>
        <taxon>Propionibacteriales</taxon>
        <taxon>Nocardioidaceae</taxon>
        <taxon>Nocardioides</taxon>
    </lineage>
</organism>